<organism evidence="2 3">
    <name type="scientific">Daphnia pulex</name>
    <name type="common">Water flea</name>
    <dbReference type="NCBI Taxonomy" id="6669"/>
    <lineage>
        <taxon>Eukaryota</taxon>
        <taxon>Metazoa</taxon>
        <taxon>Ecdysozoa</taxon>
        <taxon>Arthropoda</taxon>
        <taxon>Crustacea</taxon>
        <taxon>Branchiopoda</taxon>
        <taxon>Diplostraca</taxon>
        <taxon>Cladocera</taxon>
        <taxon>Anomopoda</taxon>
        <taxon>Daphniidae</taxon>
        <taxon>Daphnia</taxon>
    </lineage>
</organism>
<dbReference type="PhylomeDB" id="E9I3C4"/>
<dbReference type="Proteomes" id="UP000000305">
    <property type="component" value="Unassembled WGS sequence"/>
</dbReference>
<protein>
    <submittedName>
        <fullName evidence="2">Uncharacterized protein</fullName>
    </submittedName>
</protein>
<dbReference type="InParanoid" id="E9I3C4"/>
<gene>
    <name evidence="2" type="ORF">DAPPUDRAFT_121651</name>
</gene>
<accession>E9I3C4</accession>
<feature type="non-terminal residue" evidence="2">
    <location>
        <position position="1"/>
    </location>
</feature>
<dbReference type="HOGENOM" id="CLU_099697_0_0_1"/>
<evidence type="ECO:0000256" key="1">
    <source>
        <dbReference type="SAM" id="MobiDB-lite"/>
    </source>
</evidence>
<dbReference type="EMBL" id="GL734483">
    <property type="protein sequence ID" value="EFX61506.1"/>
    <property type="molecule type" value="Genomic_DNA"/>
</dbReference>
<keyword evidence="3" id="KW-1185">Reference proteome</keyword>
<evidence type="ECO:0000313" key="2">
    <source>
        <dbReference type="EMBL" id="EFX61506.1"/>
    </source>
</evidence>
<dbReference type="STRING" id="6669.E9I3C4"/>
<sequence>DRSLPRWNGIKTGVVNVDMEIHKSIPSYITFGSYKEPIMVSYVGQMQTCRMCDSPTHVLANCPKQPRSLTNPSTISKGPIGTRSYSSVLLTNRGPVRTTVRKPQDTGPIGGGKMPIAPTVDANTFPELAQRPTTSTVAVLDGAPEDPISNPDGTESSSDTDADAEDTNFVGSSVASKSAKKKKMKQTREFRDQQKQSKKRSRMASSSGSGEVGEEIESGIFTQGKVGSPEFGVELSFPRIIFHI</sequence>
<dbReference type="KEGG" id="dpx:DAPPUDRAFT_121651"/>
<feature type="region of interest" description="Disordered" evidence="1">
    <location>
        <begin position="136"/>
        <end position="228"/>
    </location>
</feature>
<feature type="region of interest" description="Disordered" evidence="1">
    <location>
        <begin position="98"/>
        <end position="120"/>
    </location>
</feature>
<dbReference type="AlphaFoldDB" id="E9I3C4"/>
<feature type="compositionally biased region" description="Polar residues" evidence="1">
    <location>
        <begin position="67"/>
        <end position="76"/>
    </location>
</feature>
<feature type="region of interest" description="Disordered" evidence="1">
    <location>
        <begin position="63"/>
        <end position="82"/>
    </location>
</feature>
<proteinExistence type="predicted"/>
<feature type="compositionally biased region" description="Basic and acidic residues" evidence="1">
    <location>
        <begin position="186"/>
        <end position="195"/>
    </location>
</feature>
<reference evidence="2 3" key="1">
    <citation type="journal article" date="2011" name="Science">
        <title>The ecoresponsive genome of Daphnia pulex.</title>
        <authorList>
            <person name="Colbourne J.K."/>
            <person name="Pfrender M.E."/>
            <person name="Gilbert D."/>
            <person name="Thomas W.K."/>
            <person name="Tucker A."/>
            <person name="Oakley T.H."/>
            <person name="Tokishita S."/>
            <person name="Aerts A."/>
            <person name="Arnold G.J."/>
            <person name="Basu M.K."/>
            <person name="Bauer D.J."/>
            <person name="Caceres C.E."/>
            <person name="Carmel L."/>
            <person name="Casola C."/>
            <person name="Choi J.H."/>
            <person name="Detter J.C."/>
            <person name="Dong Q."/>
            <person name="Dusheyko S."/>
            <person name="Eads B.D."/>
            <person name="Frohlich T."/>
            <person name="Geiler-Samerotte K.A."/>
            <person name="Gerlach D."/>
            <person name="Hatcher P."/>
            <person name="Jogdeo S."/>
            <person name="Krijgsveld J."/>
            <person name="Kriventseva E.V."/>
            <person name="Kultz D."/>
            <person name="Laforsch C."/>
            <person name="Lindquist E."/>
            <person name="Lopez J."/>
            <person name="Manak J.R."/>
            <person name="Muller J."/>
            <person name="Pangilinan J."/>
            <person name="Patwardhan R.P."/>
            <person name="Pitluck S."/>
            <person name="Pritham E.J."/>
            <person name="Rechtsteiner A."/>
            <person name="Rho M."/>
            <person name="Rogozin I.B."/>
            <person name="Sakarya O."/>
            <person name="Salamov A."/>
            <person name="Schaack S."/>
            <person name="Shapiro H."/>
            <person name="Shiga Y."/>
            <person name="Skalitzky C."/>
            <person name="Smith Z."/>
            <person name="Souvorov A."/>
            <person name="Sung W."/>
            <person name="Tang Z."/>
            <person name="Tsuchiya D."/>
            <person name="Tu H."/>
            <person name="Vos H."/>
            <person name="Wang M."/>
            <person name="Wolf Y.I."/>
            <person name="Yamagata H."/>
            <person name="Yamada T."/>
            <person name="Ye Y."/>
            <person name="Shaw J.R."/>
            <person name="Andrews J."/>
            <person name="Crease T.J."/>
            <person name="Tang H."/>
            <person name="Lucas S.M."/>
            <person name="Robertson H.M."/>
            <person name="Bork P."/>
            <person name="Koonin E.V."/>
            <person name="Zdobnov E.M."/>
            <person name="Grigoriev I.V."/>
            <person name="Lynch M."/>
            <person name="Boore J.L."/>
        </authorList>
    </citation>
    <scope>NUCLEOTIDE SEQUENCE [LARGE SCALE GENOMIC DNA]</scope>
</reference>
<evidence type="ECO:0000313" key="3">
    <source>
        <dbReference type="Proteomes" id="UP000000305"/>
    </source>
</evidence>
<name>E9I3C4_DAPPU</name>